<feature type="transmembrane region" description="Helical" evidence="1">
    <location>
        <begin position="22"/>
        <end position="43"/>
    </location>
</feature>
<sequence>MNQNKNCVKPHKCGENNLKTDFFVQIYTVQPPFTGGMLLFTFLKRTFLALKKLFLMRDCLILHRFTFID</sequence>
<protein>
    <submittedName>
        <fullName evidence="2">Uncharacterized protein</fullName>
    </submittedName>
</protein>
<dbReference type="Proteomes" id="UP000012118">
    <property type="component" value="Unassembled WGS sequence"/>
</dbReference>
<evidence type="ECO:0000313" key="2">
    <source>
        <dbReference type="EMBL" id="EMN90081.1"/>
    </source>
</evidence>
<keyword evidence="3" id="KW-1185">Reference proteome</keyword>
<accession>M6Q3E6</accession>
<dbReference type="AlphaFoldDB" id="M6Q3E6"/>
<proteinExistence type="predicted"/>
<dbReference type="EMBL" id="AHNU02000045">
    <property type="protein sequence ID" value="EMN90081.1"/>
    <property type="molecule type" value="Genomic_DNA"/>
</dbReference>
<gene>
    <name evidence="2" type="ORF">LEP1GSC108_4643</name>
</gene>
<keyword evidence="1" id="KW-0472">Membrane</keyword>
<organism evidence="2 3">
    <name type="scientific">Leptospira weilii str. UI 13098</name>
    <dbReference type="NCBI Taxonomy" id="1088542"/>
    <lineage>
        <taxon>Bacteria</taxon>
        <taxon>Pseudomonadati</taxon>
        <taxon>Spirochaetota</taxon>
        <taxon>Spirochaetia</taxon>
        <taxon>Leptospirales</taxon>
        <taxon>Leptospiraceae</taxon>
        <taxon>Leptospira</taxon>
    </lineage>
</organism>
<keyword evidence="1" id="KW-0812">Transmembrane</keyword>
<name>M6Q3E6_9LEPT</name>
<comment type="caution">
    <text evidence="2">The sequence shown here is derived from an EMBL/GenBank/DDBJ whole genome shotgun (WGS) entry which is preliminary data.</text>
</comment>
<evidence type="ECO:0000313" key="3">
    <source>
        <dbReference type="Proteomes" id="UP000012118"/>
    </source>
</evidence>
<keyword evidence="1" id="KW-1133">Transmembrane helix</keyword>
<evidence type="ECO:0000256" key="1">
    <source>
        <dbReference type="SAM" id="Phobius"/>
    </source>
</evidence>
<reference evidence="2 3" key="1">
    <citation type="submission" date="2013-01" db="EMBL/GenBank/DDBJ databases">
        <authorList>
            <person name="Harkins D.M."/>
            <person name="Durkin A.S."/>
            <person name="Brinkac L.M."/>
            <person name="Haft D.H."/>
            <person name="Selengut J.D."/>
            <person name="Sanka R."/>
            <person name="DePew J."/>
            <person name="Purushe J."/>
            <person name="Chanthongthip A."/>
            <person name="Lattana O."/>
            <person name="Phetsouvanh R."/>
            <person name="Newton P.N."/>
            <person name="Vinetz J.M."/>
            <person name="Sutton G.G."/>
            <person name="Nierman W.C."/>
            <person name="Fouts D.E."/>
        </authorList>
    </citation>
    <scope>NUCLEOTIDE SEQUENCE [LARGE SCALE GENOMIC DNA]</scope>
    <source>
        <strain evidence="2 3">UI 13098</strain>
    </source>
</reference>